<organism evidence="1">
    <name type="scientific">bioreactor metagenome</name>
    <dbReference type="NCBI Taxonomy" id="1076179"/>
    <lineage>
        <taxon>unclassified sequences</taxon>
        <taxon>metagenomes</taxon>
        <taxon>ecological metagenomes</taxon>
    </lineage>
</organism>
<dbReference type="EMBL" id="VSSQ01139722">
    <property type="protein sequence ID" value="MPN62136.1"/>
    <property type="molecule type" value="Genomic_DNA"/>
</dbReference>
<sequence>MVGVGWLQAVGREAVAAPGIHTTDQTAAGAKLGVGDGGCDDQLRYGDRNCDVGRGTCFVCQELGAQQIGKQGVEG</sequence>
<name>A0A645JF82_9ZZZZ</name>
<reference evidence="1" key="1">
    <citation type="submission" date="2019-08" db="EMBL/GenBank/DDBJ databases">
        <authorList>
            <person name="Kucharzyk K."/>
            <person name="Murdoch R.W."/>
            <person name="Higgins S."/>
            <person name="Loffler F."/>
        </authorList>
    </citation>
    <scope>NUCLEOTIDE SEQUENCE</scope>
</reference>
<gene>
    <name evidence="1" type="ORF">SDC9_209883</name>
</gene>
<accession>A0A645JF82</accession>
<evidence type="ECO:0000313" key="1">
    <source>
        <dbReference type="EMBL" id="MPN62136.1"/>
    </source>
</evidence>
<dbReference type="AlphaFoldDB" id="A0A645JF82"/>
<proteinExistence type="predicted"/>
<comment type="caution">
    <text evidence="1">The sequence shown here is derived from an EMBL/GenBank/DDBJ whole genome shotgun (WGS) entry which is preliminary data.</text>
</comment>
<protein>
    <submittedName>
        <fullName evidence="1">Uncharacterized protein</fullName>
    </submittedName>
</protein>